<gene>
    <name evidence="2" type="ORF">BGP80_10550</name>
</gene>
<evidence type="ECO:0000259" key="1">
    <source>
        <dbReference type="PROSITE" id="PS50943"/>
    </source>
</evidence>
<accession>A0A2S3WBR4</accession>
<dbReference type="InterPro" id="IPR001387">
    <property type="entry name" value="Cro/C1-type_HTH"/>
</dbReference>
<dbReference type="CDD" id="cd00093">
    <property type="entry name" value="HTH_XRE"/>
    <property type="match status" value="1"/>
</dbReference>
<dbReference type="RefSeq" id="WP_103436570.1">
    <property type="nucleotide sequence ID" value="NZ_MIND01000018.1"/>
</dbReference>
<dbReference type="Proteomes" id="UP000237194">
    <property type="component" value="Unassembled WGS sequence"/>
</dbReference>
<dbReference type="InterPro" id="IPR014057">
    <property type="entry name" value="HI1420"/>
</dbReference>
<comment type="caution">
    <text evidence="2">The sequence shown here is derived from an EMBL/GenBank/DDBJ whole genome shotgun (WGS) entry which is preliminary data.</text>
</comment>
<dbReference type="Pfam" id="PF21716">
    <property type="entry name" value="dnstrm_HI1420"/>
    <property type="match status" value="1"/>
</dbReference>
<reference evidence="2 3" key="1">
    <citation type="submission" date="2016-08" db="EMBL/GenBank/DDBJ databases">
        <authorList>
            <person name="Seilhamer J.J."/>
        </authorList>
    </citation>
    <scope>NUCLEOTIDE SEQUENCE [LARGE SCALE GENOMIC DNA]</scope>
    <source>
        <strain evidence="2 3">KT-27</strain>
    </source>
</reference>
<dbReference type="NCBIfam" id="TIGR02684">
    <property type="entry name" value="dnstrm_HI1420"/>
    <property type="match status" value="1"/>
</dbReference>
<organism evidence="2 3">
    <name type="scientific">Pseudomonas putida</name>
    <name type="common">Arthrobacter siderocapsulatus</name>
    <dbReference type="NCBI Taxonomy" id="303"/>
    <lineage>
        <taxon>Bacteria</taxon>
        <taxon>Pseudomonadati</taxon>
        <taxon>Pseudomonadota</taxon>
        <taxon>Gammaproteobacteria</taxon>
        <taxon>Pseudomonadales</taxon>
        <taxon>Pseudomonadaceae</taxon>
        <taxon>Pseudomonas</taxon>
    </lineage>
</organism>
<dbReference type="Gene3D" id="1.10.260.40">
    <property type="entry name" value="lambda repressor-like DNA-binding domains"/>
    <property type="match status" value="1"/>
</dbReference>
<sequence length="97" mass="10440">MTEVFTEFDPAEYLTTPEAIAEFMSDALETGDAGYVAKAVGVVARAKGMSELARETGLSREQLYRSFSASGNPTLKTFLTVMRALGMDMTARAHPGV</sequence>
<dbReference type="EMBL" id="MIND01000018">
    <property type="protein sequence ID" value="POF88376.1"/>
    <property type="molecule type" value="Genomic_DNA"/>
</dbReference>
<dbReference type="PANTHER" id="PTHR40275:SF1">
    <property type="entry name" value="SSL7038 PROTEIN"/>
    <property type="match status" value="1"/>
</dbReference>
<dbReference type="PROSITE" id="PS50943">
    <property type="entry name" value="HTH_CROC1"/>
    <property type="match status" value="1"/>
</dbReference>
<dbReference type="SUPFAM" id="SSF47413">
    <property type="entry name" value="lambda repressor-like DNA-binding domains"/>
    <property type="match status" value="1"/>
</dbReference>
<name>A0A2S3WBR4_PSEPU</name>
<evidence type="ECO:0000313" key="3">
    <source>
        <dbReference type="Proteomes" id="UP000237194"/>
    </source>
</evidence>
<dbReference type="InterPro" id="IPR010982">
    <property type="entry name" value="Lambda_DNA-bd_dom_sf"/>
</dbReference>
<dbReference type="AlphaFoldDB" id="A0A2S3WBR4"/>
<proteinExistence type="predicted"/>
<evidence type="ECO:0000313" key="2">
    <source>
        <dbReference type="EMBL" id="POF88376.1"/>
    </source>
</evidence>
<feature type="domain" description="HTH cro/C1-type" evidence="1">
    <location>
        <begin position="49"/>
        <end position="92"/>
    </location>
</feature>
<protein>
    <submittedName>
        <fullName evidence="2">Putative addiction module antidote protein</fullName>
    </submittedName>
</protein>
<reference evidence="2 3" key="2">
    <citation type="submission" date="2018-03" db="EMBL/GenBank/DDBJ databases">
        <title>Draft genome of Pseudomonas putida strain KT-27.</title>
        <authorList>
            <person name="Yoshizawa S."/>
            <person name="Khan N.H."/>
            <person name="Nishimura M."/>
            <person name="Chiura H.X."/>
            <person name="Ogura Y."/>
            <person name="Hayashi T."/>
            <person name="Kogure K."/>
        </authorList>
    </citation>
    <scope>NUCLEOTIDE SEQUENCE [LARGE SCALE GENOMIC DNA]</scope>
    <source>
        <strain evidence="2 3">KT-27</strain>
    </source>
</reference>
<dbReference type="GO" id="GO:0003677">
    <property type="term" value="F:DNA binding"/>
    <property type="evidence" value="ECO:0007669"/>
    <property type="project" value="InterPro"/>
</dbReference>
<dbReference type="PANTHER" id="PTHR40275">
    <property type="entry name" value="SSL7038 PROTEIN"/>
    <property type="match status" value="1"/>
</dbReference>